<organism evidence="3 4">
    <name type="scientific">Gracilimonas mengyeensis</name>
    <dbReference type="NCBI Taxonomy" id="1302730"/>
    <lineage>
        <taxon>Bacteria</taxon>
        <taxon>Pseudomonadati</taxon>
        <taxon>Balneolota</taxon>
        <taxon>Balneolia</taxon>
        <taxon>Balneolales</taxon>
        <taxon>Balneolaceae</taxon>
        <taxon>Gracilimonas</taxon>
    </lineage>
</organism>
<dbReference type="Proteomes" id="UP000317557">
    <property type="component" value="Unassembled WGS sequence"/>
</dbReference>
<proteinExistence type="predicted"/>
<keyword evidence="1" id="KW-0175">Coiled coil</keyword>
<dbReference type="InterPro" id="IPR053737">
    <property type="entry name" value="Type_II_TA_Toxin"/>
</dbReference>
<dbReference type="Pfam" id="PF13310">
    <property type="entry name" value="Virulence_RhuM"/>
    <property type="match status" value="1"/>
</dbReference>
<gene>
    <name evidence="3" type="ORF">SAMN06265219_10580</name>
</gene>
<dbReference type="EMBL" id="FXTP01000005">
    <property type="protein sequence ID" value="SMO57733.1"/>
    <property type="molecule type" value="Genomic_DNA"/>
</dbReference>
<dbReference type="InterPro" id="IPR011204">
    <property type="entry name" value="Virulence_RhuM-like"/>
</dbReference>
<dbReference type="PANTHER" id="PTHR35810">
    <property type="entry name" value="CYTOPLASMIC PROTEIN-RELATED"/>
    <property type="match status" value="1"/>
</dbReference>
<evidence type="ECO:0000256" key="1">
    <source>
        <dbReference type="SAM" id="Coils"/>
    </source>
</evidence>
<reference evidence="3 4" key="1">
    <citation type="submission" date="2017-05" db="EMBL/GenBank/DDBJ databases">
        <authorList>
            <person name="Varghese N."/>
            <person name="Submissions S."/>
        </authorList>
    </citation>
    <scope>NUCLEOTIDE SEQUENCE [LARGE SCALE GENOMIC DNA]</scope>
    <source>
        <strain evidence="3 4">DSM 21985</strain>
    </source>
</reference>
<evidence type="ECO:0000259" key="2">
    <source>
        <dbReference type="PROSITE" id="PS51459"/>
    </source>
</evidence>
<feature type="domain" description="Fido" evidence="2">
    <location>
        <begin position="200"/>
        <end position="327"/>
    </location>
</feature>
<dbReference type="AlphaFoldDB" id="A0A521CE71"/>
<sequence>MDMSDQKDIIIYESKEGYTKLEVNLQEETVWLTQEQLSLLFNKDVRTVSEHITNIYEEGELDKKPTIRKFRIVRKEGNRQVKRNIQHYNLDVIISVGYRVKSIEGTRFRKWATNILKQHLIEGYTLNQKRLKEKASKYEELKAALKLMEKAARSKELEPTEAEGLLKVISDFSYSLDMLDRFDHEQLDLPEVGSTDRWKITYKDARKAIETLRKRTQASELFGREKDKSLRGSIGAIYQSFDGKDVYPTAEIKAAHLLYFLVKNHSFSDGNKRIAAYLFLLFLQHNGLLYTEEGLKRISDSTLVALTLMVAESNPSEKEMIVKVIVHLLQAGDHNE</sequence>
<dbReference type="SUPFAM" id="SSF140931">
    <property type="entry name" value="Fic-like"/>
    <property type="match status" value="1"/>
</dbReference>
<feature type="coiled-coil region" evidence="1">
    <location>
        <begin position="121"/>
        <end position="158"/>
    </location>
</feature>
<dbReference type="Pfam" id="PF02661">
    <property type="entry name" value="Fic"/>
    <property type="match status" value="1"/>
</dbReference>
<name>A0A521CE71_9BACT</name>
<dbReference type="InterPro" id="IPR036597">
    <property type="entry name" value="Fido-like_dom_sf"/>
</dbReference>
<evidence type="ECO:0000313" key="3">
    <source>
        <dbReference type="EMBL" id="SMO57733.1"/>
    </source>
</evidence>
<dbReference type="PROSITE" id="PS51459">
    <property type="entry name" value="FIDO"/>
    <property type="match status" value="1"/>
</dbReference>
<evidence type="ECO:0000313" key="4">
    <source>
        <dbReference type="Proteomes" id="UP000317557"/>
    </source>
</evidence>
<protein>
    <submittedName>
        <fullName evidence="3">Fic/DOC family protein</fullName>
    </submittedName>
</protein>
<dbReference type="InterPro" id="IPR003812">
    <property type="entry name" value="Fido"/>
</dbReference>
<accession>A0A521CE71</accession>
<dbReference type="PANTHER" id="PTHR35810:SF1">
    <property type="entry name" value="CYTOPLASMIC PROTEIN"/>
    <property type="match status" value="1"/>
</dbReference>
<keyword evidence="4" id="KW-1185">Reference proteome</keyword>
<dbReference type="Gene3D" id="1.20.120.1870">
    <property type="entry name" value="Fic/DOC protein, Fido domain"/>
    <property type="match status" value="1"/>
</dbReference>